<dbReference type="Gene3D" id="3.40.50.300">
    <property type="entry name" value="P-loop containing nucleotide triphosphate hydrolases"/>
    <property type="match status" value="1"/>
</dbReference>
<comment type="caution">
    <text evidence="2">The sequence shown here is derived from an EMBL/GenBank/DDBJ whole genome shotgun (WGS) entry which is preliminary data.</text>
</comment>
<dbReference type="AlphaFoldDB" id="A0A0U1QSU2"/>
<protein>
    <submittedName>
        <fullName evidence="2">DNA replication initiation protein</fullName>
    </submittedName>
</protein>
<feature type="domain" description="Schlafen group 3-like DNA/RNA helicase" evidence="1">
    <location>
        <begin position="49"/>
        <end position="396"/>
    </location>
</feature>
<gene>
    <name evidence="2" type="ORF">SINU_00510</name>
</gene>
<evidence type="ECO:0000313" key="2">
    <source>
        <dbReference type="EMBL" id="KLI03877.1"/>
    </source>
</evidence>
<dbReference type="RefSeq" id="WP_010023573.1">
    <property type="nucleotide sequence ID" value="NZ_AFVQ02000006.1"/>
</dbReference>
<dbReference type="OrthoDB" id="3193269at2"/>
<dbReference type="InterPro" id="IPR018647">
    <property type="entry name" value="SLFN_3-like_DNA/RNA_helicase"/>
</dbReference>
<dbReference type="Pfam" id="PF09848">
    <property type="entry name" value="SLFN-g3_helicase"/>
    <property type="match status" value="1"/>
</dbReference>
<dbReference type="InterPro" id="IPR027417">
    <property type="entry name" value="P-loop_NTPase"/>
</dbReference>
<organism evidence="2 3">
    <name type="scientific">Sporolactobacillus inulinus CASD</name>
    <dbReference type="NCBI Taxonomy" id="1069536"/>
    <lineage>
        <taxon>Bacteria</taxon>
        <taxon>Bacillati</taxon>
        <taxon>Bacillota</taxon>
        <taxon>Bacilli</taxon>
        <taxon>Bacillales</taxon>
        <taxon>Sporolactobacillaceae</taxon>
        <taxon>Sporolactobacillus</taxon>
    </lineage>
</organism>
<dbReference type="STRING" id="1069536.SINU_00510"/>
<dbReference type="EMBL" id="AFVQ02000006">
    <property type="protein sequence ID" value="KLI03877.1"/>
    <property type="molecule type" value="Genomic_DNA"/>
</dbReference>
<evidence type="ECO:0000259" key="1">
    <source>
        <dbReference type="Pfam" id="PF09848"/>
    </source>
</evidence>
<reference evidence="2 3" key="1">
    <citation type="journal article" date="2011" name="J. Bacteriol.">
        <title>Draft genome sequence of Sporolactobacillus inulinus strain CASD, an efficient D-lactic acid-producing bacterium with high-concentration lactate tolerance capability.</title>
        <authorList>
            <person name="Yu B."/>
            <person name="Su F."/>
            <person name="Wang L."/>
            <person name="Xu K."/>
            <person name="Zhao B."/>
            <person name="Xu P."/>
        </authorList>
    </citation>
    <scope>NUCLEOTIDE SEQUENCE [LARGE SCALE GENOMIC DNA]</scope>
    <source>
        <strain evidence="2 3">CASD</strain>
    </source>
</reference>
<name>A0A0U1QSU2_9BACL</name>
<dbReference type="Proteomes" id="UP000035553">
    <property type="component" value="Unassembled WGS sequence"/>
</dbReference>
<accession>A0A0U1QSU2</accession>
<keyword evidence="3" id="KW-1185">Reference proteome</keyword>
<sequence length="411" mass="47502">MQQASHVQHDHNQAVFKLSPFKKLSEQQKKLKQSIEAFCRVNVQIPGPALFVIQGDAGTGKSVVLSSVFNSIQSASRSGAADDPLAQTENYLIVNHAEMIKLYKEIAEELPYVRKKDFIRPTSFINQMHKRGERADIVFVDEAHLLLSKSDRYNRFNQDNQLEEILKCSRVVVIVFDEKQVLKLKSYWNHVAVKRFMDGIPSEIFHLTDQFRVRAAADVSEWINAFVHKHVLPLPHKQTFDFRIFDDAGELFQVIKARNSHDHLSRLLATYDYPYALDGKDYFIDEPNFHVRWDRSKPTDKQAWAERADTIDEVGSVYTIQGFDLNYAGVILGPTVTYDEQNDQLVIRPENYQDGAAFVKRDDLDHVDTIKEQIILNSINVLMTRGVYGLYLYASDPKLRRRLMALQEKRR</sequence>
<evidence type="ECO:0000313" key="3">
    <source>
        <dbReference type="Proteomes" id="UP000035553"/>
    </source>
</evidence>
<dbReference type="SUPFAM" id="SSF52540">
    <property type="entry name" value="P-loop containing nucleoside triphosphate hydrolases"/>
    <property type="match status" value="1"/>
</dbReference>
<proteinExistence type="predicted"/>